<dbReference type="InterPro" id="IPR018035">
    <property type="entry name" value="Flagellar_FliH/T3SS_HrpE"/>
</dbReference>
<evidence type="ECO:0000256" key="7">
    <source>
        <dbReference type="ARBA" id="ARBA00022795"/>
    </source>
</evidence>
<evidence type="ECO:0000256" key="3">
    <source>
        <dbReference type="ARBA" id="ARBA00006602"/>
    </source>
</evidence>
<keyword evidence="8" id="KW-0653">Protein transport</keyword>
<protein>
    <recommendedName>
        <fullName evidence="4">Flagellar assembly protein FliH</fullName>
    </recommendedName>
</protein>
<sequence length="234" mass="25877">MPTFDEHNATGWRAWQPENLLGEPQDTPLPTMDNTQSEAQLKAELARLRKQAEQQGFTQGLQQGQEEGRKQGYEAGLKEGRDAGYAQGVEQARVEQQALLREAETWVSNFKLALENLEGLIPARLVQLSLTAVQQLYGTSRVADNHALVTQIRSLMQQDALLHGTIQLYVSPEAFASVHEALGETLAAMGWELHRDASLAAGGCRVVSPDVEVDASMETRWQALCQLAREELSQ</sequence>
<evidence type="ECO:0000313" key="13">
    <source>
        <dbReference type="Proteomes" id="UP000002363"/>
    </source>
</evidence>
<keyword evidence="12" id="KW-0966">Cell projection</keyword>
<keyword evidence="5" id="KW-0813">Transport</keyword>
<feature type="domain" description="Flagellar assembly protein FliH/Type III secretion system HrpE" evidence="11">
    <location>
        <begin position="100"/>
        <end position="223"/>
    </location>
</feature>
<keyword evidence="6" id="KW-0963">Cytoplasm</keyword>
<dbReference type="RefSeq" id="WP_013097806.1">
    <property type="nucleotide sequence ID" value="NC_014121.1"/>
</dbReference>
<dbReference type="HOGENOM" id="CLU_062625_4_2_6"/>
<dbReference type="GO" id="GO:0015031">
    <property type="term" value="P:protein transport"/>
    <property type="evidence" value="ECO:0007669"/>
    <property type="project" value="UniProtKB-KW"/>
</dbReference>
<comment type="function">
    <text evidence="1">Needed for flagellar regrowth and assembly.</text>
</comment>
<dbReference type="GO" id="GO:0003774">
    <property type="term" value="F:cytoskeletal motor activity"/>
    <property type="evidence" value="ECO:0007669"/>
    <property type="project" value="InterPro"/>
</dbReference>
<dbReference type="Pfam" id="PF02108">
    <property type="entry name" value="FliH"/>
    <property type="match status" value="1"/>
</dbReference>
<keyword evidence="12" id="KW-0969">Cilium</keyword>
<evidence type="ECO:0000256" key="10">
    <source>
        <dbReference type="SAM" id="MobiDB-lite"/>
    </source>
</evidence>
<dbReference type="PANTHER" id="PTHR34982:SF1">
    <property type="entry name" value="FLAGELLAR ASSEMBLY PROTEIN FLIH"/>
    <property type="match status" value="1"/>
</dbReference>
<proteinExistence type="inferred from homology"/>
<dbReference type="GO" id="GO:0071973">
    <property type="term" value="P:bacterial-type flagellum-dependent cell motility"/>
    <property type="evidence" value="ECO:0007669"/>
    <property type="project" value="InterPro"/>
</dbReference>
<accession>A0A0H3CMJ1</accession>
<dbReference type="AlphaFoldDB" id="A0A0H3CMJ1"/>
<feature type="compositionally biased region" description="Low complexity" evidence="10">
    <location>
        <begin position="53"/>
        <end position="65"/>
    </location>
</feature>
<dbReference type="EnsemblBacteria" id="ADF62834">
    <property type="protein sequence ID" value="ADF62834"/>
    <property type="gene ID" value="ECL_03300"/>
</dbReference>
<dbReference type="PRINTS" id="PR01003">
    <property type="entry name" value="FLGFLIH"/>
</dbReference>
<dbReference type="GO" id="GO:0009288">
    <property type="term" value="C:bacterial-type flagellum"/>
    <property type="evidence" value="ECO:0007669"/>
    <property type="project" value="InterPro"/>
</dbReference>
<evidence type="ECO:0000256" key="1">
    <source>
        <dbReference type="ARBA" id="ARBA00003041"/>
    </source>
</evidence>
<dbReference type="InterPro" id="IPR000563">
    <property type="entry name" value="Flag_FliH"/>
</dbReference>
<comment type="similarity">
    <text evidence="3">Belongs to the FliH family.</text>
</comment>
<keyword evidence="12" id="KW-0282">Flagellum</keyword>
<gene>
    <name evidence="12" type="primary">fliH</name>
    <name evidence="12" type="ordered locus">ECL_03300</name>
</gene>
<evidence type="ECO:0000256" key="2">
    <source>
        <dbReference type="ARBA" id="ARBA00004496"/>
    </source>
</evidence>
<evidence type="ECO:0000256" key="4">
    <source>
        <dbReference type="ARBA" id="ARBA00016507"/>
    </source>
</evidence>
<dbReference type="KEGG" id="enc:ECL_03300"/>
<comment type="subcellular location">
    <subcellularLocation>
        <location evidence="2">Cytoplasm</location>
    </subcellularLocation>
</comment>
<dbReference type="OrthoDB" id="6415116at2"/>
<dbReference type="eggNOG" id="COG1317">
    <property type="taxonomic scope" value="Bacteria"/>
</dbReference>
<evidence type="ECO:0000256" key="9">
    <source>
        <dbReference type="ARBA" id="ARBA00023225"/>
    </source>
</evidence>
<evidence type="ECO:0000256" key="5">
    <source>
        <dbReference type="ARBA" id="ARBA00022448"/>
    </source>
</evidence>
<feature type="region of interest" description="Disordered" evidence="10">
    <location>
        <begin position="1"/>
        <end position="70"/>
    </location>
</feature>
<dbReference type="PATRIC" id="fig|716541.4.peg.3463"/>
<evidence type="ECO:0000256" key="6">
    <source>
        <dbReference type="ARBA" id="ARBA00022490"/>
    </source>
</evidence>
<organism evidence="12 13">
    <name type="scientific">Enterobacter cloacae subsp. cloacae (strain ATCC 13047 / DSM 30054 / NBRC 13535 / NCTC 10005 / WDCM 00083 / NCDC 279-56)</name>
    <dbReference type="NCBI Taxonomy" id="716541"/>
    <lineage>
        <taxon>Bacteria</taxon>
        <taxon>Pseudomonadati</taxon>
        <taxon>Pseudomonadota</taxon>
        <taxon>Gammaproteobacteria</taxon>
        <taxon>Enterobacterales</taxon>
        <taxon>Enterobacteriaceae</taxon>
        <taxon>Enterobacter</taxon>
        <taxon>Enterobacter cloacae complex</taxon>
    </lineage>
</organism>
<keyword evidence="9" id="KW-1006">Bacterial flagellum protein export</keyword>
<dbReference type="EMBL" id="CP001918">
    <property type="protein sequence ID" value="ADF62834.1"/>
    <property type="molecule type" value="Genomic_DNA"/>
</dbReference>
<dbReference type="STRING" id="716541.ECL_03300"/>
<keyword evidence="13" id="KW-1185">Reference proteome</keyword>
<keyword evidence="7" id="KW-1005">Bacterial flagellum biogenesis</keyword>
<dbReference type="Proteomes" id="UP000002363">
    <property type="component" value="Chromosome"/>
</dbReference>
<dbReference type="GO" id="GO:0005829">
    <property type="term" value="C:cytosol"/>
    <property type="evidence" value="ECO:0007669"/>
    <property type="project" value="TreeGrafter"/>
</dbReference>
<evidence type="ECO:0000259" key="11">
    <source>
        <dbReference type="Pfam" id="PF02108"/>
    </source>
</evidence>
<name>A0A0H3CMJ1_ENTCC</name>
<reference evidence="12 13" key="1">
    <citation type="journal article" date="2010" name="J. Bacteriol.">
        <title>Complete genome sequence of Enterobacter cloacae subsp. cloacae type strain ATCC 13047.</title>
        <authorList>
            <person name="Ren Y."/>
            <person name="Ren Y."/>
            <person name="Zhou Z."/>
            <person name="Guo X."/>
            <person name="Li Y."/>
            <person name="Feng L."/>
            <person name="Wang L."/>
        </authorList>
    </citation>
    <scope>NUCLEOTIDE SEQUENCE [LARGE SCALE GENOMIC DNA]</scope>
    <source>
        <strain evidence="13">ATCC 13047 / DSM 30054 / NBRC 13535 / NCTC 10005 / WDCM 00083 / NCDC 279-56</strain>
    </source>
</reference>
<evidence type="ECO:0000256" key="8">
    <source>
        <dbReference type="ARBA" id="ARBA00022927"/>
    </source>
</evidence>
<dbReference type="GO" id="GO:0044781">
    <property type="term" value="P:bacterial-type flagellum organization"/>
    <property type="evidence" value="ECO:0007669"/>
    <property type="project" value="UniProtKB-KW"/>
</dbReference>
<dbReference type="PANTHER" id="PTHR34982">
    <property type="entry name" value="YOP PROTEINS TRANSLOCATION PROTEIN L"/>
    <property type="match status" value="1"/>
</dbReference>
<dbReference type="InterPro" id="IPR051472">
    <property type="entry name" value="T3SS_Stator/FliH"/>
</dbReference>
<evidence type="ECO:0000313" key="12">
    <source>
        <dbReference type="EMBL" id="ADF62834.1"/>
    </source>
</evidence>